<gene>
    <name evidence="3" type="ORF">N7509_008510</name>
</gene>
<dbReference type="Pfam" id="PF11951">
    <property type="entry name" value="Fungal_trans_2"/>
    <property type="match status" value="1"/>
</dbReference>
<evidence type="ECO:0000256" key="1">
    <source>
        <dbReference type="ARBA" id="ARBA00004123"/>
    </source>
</evidence>
<dbReference type="OrthoDB" id="5386330at2759"/>
<dbReference type="GO" id="GO:0000976">
    <property type="term" value="F:transcription cis-regulatory region binding"/>
    <property type="evidence" value="ECO:0007669"/>
    <property type="project" value="TreeGrafter"/>
</dbReference>
<dbReference type="InterPro" id="IPR021858">
    <property type="entry name" value="Fun_TF"/>
</dbReference>
<name>A0A9X0B2Q6_9EURO</name>
<keyword evidence="2" id="KW-0539">Nucleus</keyword>
<dbReference type="GO" id="GO:0045944">
    <property type="term" value="P:positive regulation of transcription by RNA polymerase II"/>
    <property type="evidence" value="ECO:0007669"/>
    <property type="project" value="TreeGrafter"/>
</dbReference>
<evidence type="ECO:0000256" key="2">
    <source>
        <dbReference type="ARBA" id="ARBA00023242"/>
    </source>
</evidence>
<keyword evidence="4" id="KW-1185">Reference proteome</keyword>
<dbReference type="Proteomes" id="UP001147747">
    <property type="component" value="Unassembled WGS sequence"/>
</dbReference>
<dbReference type="AlphaFoldDB" id="A0A9X0B2Q6"/>
<organism evidence="3 4">
    <name type="scientific">Penicillium cosmopolitanum</name>
    <dbReference type="NCBI Taxonomy" id="1131564"/>
    <lineage>
        <taxon>Eukaryota</taxon>
        <taxon>Fungi</taxon>
        <taxon>Dikarya</taxon>
        <taxon>Ascomycota</taxon>
        <taxon>Pezizomycotina</taxon>
        <taxon>Eurotiomycetes</taxon>
        <taxon>Eurotiomycetidae</taxon>
        <taxon>Eurotiales</taxon>
        <taxon>Aspergillaceae</taxon>
        <taxon>Penicillium</taxon>
    </lineage>
</organism>
<protein>
    <submittedName>
        <fullName evidence="3">Uncharacterized protein</fullName>
    </submittedName>
</protein>
<comment type="caution">
    <text evidence="3">The sequence shown here is derived from an EMBL/GenBank/DDBJ whole genome shotgun (WGS) entry which is preliminary data.</text>
</comment>
<sequence>MVVLDHVANGYRDIILPLACDHDLLRRAVGVVAAQHFALSHPDYQGAVDQGRAAIISQLRQDAFQASPDHVFNQGTWATIIVLLVGETITGSSEYGHLLQTLLCLFQNVGHINSSTKRFLTQQTHMFEFLGQPLLGEAQGINALRLPLENYLDWICYDLPMDSEDSKLLLRLRMAFIKASHIYLGRASSDEDQWQLVENLKQLVSQIDPERVGAHALVWVCFIGAADSTDPEHRKFFTSRLQQVFVKTRFNNITSALNSLPGIWRQKGSWTRNLTLTAPTLIM</sequence>
<evidence type="ECO:0000313" key="3">
    <source>
        <dbReference type="EMBL" id="KAJ5385969.1"/>
    </source>
</evidence>
<reference evidence="3" key="2">
    <citation type="journal article" date="2023" name="IMA Fungus">
        <title>Comparative genomic study of the Penicillium genus elucidates a diverse pangenome and 15 lateral gene transfer events.</title>
        <authorList>
            <person name="Petersen C."/>
            <person name="Sorensen T."/>
            <person name="Nielsen M.R."/>
            <person name="Sondergaard T.E."/>
            <person name="Sorensen J.L."/>
            <person name="Fitzpatrick D.A."/>
            <person name="Frisvad J.C."/>
            <person name="Nielsen K.L."/>
        </authorList>
    </citation>
    <scope>NUCLEOTIDE SEQUENCE</scope>
    <source>
        <strain evidence="3">IBT 29677</strain>
    </source>
</reference>
<dbReference type="GeneID" id="81372127"/>
<dbReference type="PANTHER" id="PTHR37534">
    <property type="entry name" value="TRANSCRIPTIONAL ACTIVATOR PROTEIN UGA3"/>
    <property type="match status" value="1"/>
</dbReference>
<dbReference type="GO" id="GO:0005634">
    <property type="term" value="C:nucleus"/>
    <property type="evidence" value="ECO:0007669"/>
    <property type="project" value="UniProtKB-SubCell"/>
</dbReference>
<dbReference type="RefSeq" id="XP_056483767.1">
    <property type="nucleotide sequence ID" value="XM_056633147.1"/>
</dbReference>
<reference evidence="3" key="1">
    <citation type="submission" date="2022-12" db="EMBL/GenBank/DDBJ databases">
        <authorList>
            <person name="Petersen C."/>
        </authorList>
    </citation>
    <scope>NUCLEOTIDE SEQUENCE</scope>
    <source>
        <strain evidence="3">IBT 29677</strain>
    </source>
</reference>
<accession>A0A9X0B2Q6</accession>
<evidence type="ECO:0000313" key="4">
    <source>
        <dbReference type="Proteomes" id="UP001147747"/>
    </source>
</evidence>
<comment type="subcellular location">
    <subcellularLocation>
        <location evidence="1">Nucleus</location>
    </subcellularLocation>
</comment>
<dbReference type="EMBL" id="JAPZBU010000009">
    <property type="protein sequence ID" value="KAJ5385969.1"/>
    <property type="molecule type" value="Genomic_DNA"/>
</dbReference>
<dbReference type="GO" id="GO:0003700">
    <property type="term" value="F:DNA-binding transcription factor activity"/>
    <property type="evidence" value="ECO:0007669"/>
    <property type="project" value="TreeGrafter"/>
</dbReference>
<dbReference type="PANTHER" id="PTHR37534:SF17">
    <property type="entry name" value="ZN(2)-C6 FUNGAL-TYPE DOMAIN-CONTAINING PROTEIN"/>
    <property type="match status" value="1"/>
</dbReference>
<proteinExistence type="predicted"/>